<evidence type="ECO:0008006" key="4">
    <source>
        <dbReference type="Google" id="ProtNLM"/>
    </source>
</evidence>
<keyword evidence="3" id="KW-1185">Reference proteome</keyword>
<keyword evidence="1" id="KW-0812">Transmembrane</keyword>
<evidence type="ECO:0000256" key="1">
    <source>
        <dbReference type="SAM" id="Phobius"/>
    </source>
</evidence>
<evidence type="ECO:0000313" key="3">
    <source>
        <dbReference type="Proteomes" id="UP000295293"/>
    </source>
</evidence>
<keyword evidence="1" id="KW-0472">Membrane</keyword>
<keyword evidence="1" id="KW-1133">Transmembrane helix</keyword>
<proteinExistence type="predicted"/>
<reference evidence="2 3" key="1">
    <citation type="submission" date="2019-03" db="EMBL/GenBank/DDBJ databases">
        <title>Genomic Encyclopedia of Type Strains, Phase IV (KMG-IV): sequencing the most valuable type-strain genomes for metagenomic binning, comparative biology and taxonomic classification.</title>
        <authorList>
            <person name="Goeker M."/>
        </authorList>
    </citation>
    <scope>NUCLEOTIDE SEQUENCE [LARGE SCALE GENOMIC DNA]</scope>
    <source>
        <strain evidence="2 3">DSM 21667</strain>
    </source>
</reference>
<dbReference type="Gene3D" id="3.30.530.20">
    <property type="match status" value="1"/>
</dbReference>
<dbReference type="AlphaFoldDB" id="A0A4R6YMC8"/>
<dbReference type="Proteomes" id="UP000295293">
    <property type="component" value="Unassembled WGS sequence"/>
</dbReference>
<sequence>MEGVSSTGPAPARKKGRIKRFLLRSLLVLVAAAVVAHLGYKYTGSDEWHALPEKDGVKVFWQKPAGTTIVKYKGTTRFRSSLTSITRFMQDPTTCDDVGCTDYVVLDNVSPQVQYMSFVYNYKPFNKRQFVVKVDVSQDAATKAVKVHYLGDPDRIPPNDCCIRVPHMNNLWTFKPAANGEIDVEYIVDMYEGGMIPYFVYSTIHEKTAYIALRNIGNFVVSDKFKEKYGDPSVRLAYIEEPNAG</sequence>
<feature type="transmembrane region" description="Helical" evidence="1">
    <location>
        <begin position="21"/>
        <end position="40"/>
    </location>
</feature>
<protein>
    <recommendedName>
        <fullName evidence="4">START domain-containing protein</fullName>
    </recommendedName>
</protein>
<dbReference type="OrthoDB" id="5734556at2"/>
<gene>
    <name evidence="2" type="ORF">DFR29_1207</name>
</gene>
<organism evidence="2 3">
    <name type="scientific">Tahibacter aquaticus</name>
    <dbReference type="NCBI Taxonomy" id="520092"/>
    <lineage>
        <taxon>Bacteria</taxon>
        <taxon>Pseudomonadati</taxon>
        <taxon>Pseudomonadota</taxon>
        <taxon>Gammaproteobacteria</taxon>
        <taxon>Lysobacterales</taxon>
        <taxon>Rhodanobacteraceae</taxon>
        <taxon>Tahibacter</taxon>
    </lineage>
</organism>
<accession>A0A4R6YMC8</accession>
<dbReference type="InterPro" id="IPR023393">
    <property type="entry name" value="START-like_dom_sf"/>
</dbReference>
<dbReference type="RefSeq" id="WP_133821328.1">
    <property type="nucleotide sequence ID" value="NZ_SNZH01000020.1"/>
</dbReference>
<dbReference type="EMBL" id="SNZH01000020">
    <property type="protein sequence ID" value="TDR38506.1"/>
    <property type="molecule type" value="Genomic_DNA"/>
</dbReference>
<evidence type="ECO:0000313" key="2">
    <source>
        <dbReference type="EMBL" id="TDR38506.1"/>
    </source>
</evidence>
<dbReference type="SUPFAM" id="SSF55961">
    <property type="entry name" value="Bet v1-like"/>
    <property type="match status" value="1"/>
</dbReference>
<name>A0A4R6YMC8_9GAMM</name>
<comment type="caution">
    <text evidence="2">The sequence shown here is derived from an EMBL/GenBank/DDBJ whole genome shotgun (WGS) entry which is preliminary data.</text>
</comment>